<dbReference type="HOGENOM" id="CLU_1179527_0_0_11"/>
<keyword evidence="4" id="KW-1185">Reference proteome</keyword>
<evidence type="ECO:0000256" key="2">
    <source>
        <dbReference type="SAM" id="Phobius"/>
    </source>
</evidence>
<keyword evidence="2" id="KW-0472">Membrane</keyword>
<accession>K0JRA6</accession>
<keyword evidence="2" id="KW-1133">Transmembrane helix</keyword>
<keyword evidence="2" id="KW-0812">Transmembrane</keyword>
<organism evidence="3 4">
    <name type="scientific">Saccharothrix espanaensis (strain ATCC 51144 / DSM 44229 / JCM 9112 / NBRC 15066 / NRRL 15764)</name>
    <dbReference type="NCBI Taxonomy" id="1179773"/>
    <lineage>
        <taxon>Bacteria</taxon>
        <taxon>Bacillati</taxon>
        <taxon>Actinomycetota</taxon>
        <taxon>Actinomycetes</taxon>
        <taxon>Pseudonocardiales</taxon>
        <taxon>Pseudonocardiaceae</taxon>
        <taxon>Saccharothrix</taxon>
    </lineage>
</organism>
<dbReference type="KEGG" id="sesp:BN6_10030"/>
<reference evidence="3 4" key="1">
    <citation type="journal article" date="2012" name="BMC Genomics">
        <title>Complete genome sequence of Saccharothrix espanaensis DSM 44229T and comparison to the other completely sequenced Pseudonocardiaceae.</title>
        <authorList>
            <person name="Strobel T."/>
            <person name="Al-Dilaimi A."/>
            <person name="Blom J."/>
            <person name="Gessner A."/>
            <person name="Kalinowski J."/>
            <person name="Luzhetska M."/>
            <person name="Puhler A."/>
            <person name="Szczepanowski R."/>
            <person name="Bechthold A."/>
            <person name="Ruckert C."/>
        </authorList>
    </citation>
    <scope>NUCLEOTIDE SEQUENCE [LARGE SCALE GENOMIC DNA]</scope>
    <source>
        <strain evidence="4">ATCC 51144 / DSM 44229 / JCM 9112 / NBRC 15066 / NRRL 15764</strain>
    </source>
</reference>
<evidence type="ECO:0000313" key="3">
    <source>
        <dbReference type="EMBL" id="CCH28331.1"/>
    </source>
</evidence>
<proteinExistence type="predicted"/>
<dbReference type="PATRIC" id="fig|1179773.3.peg.1006"/>
<evidence type="ECO:0000256" key="1">
    <source>
        <dbReference type="SAM" id="MobiDB-lite"/>
    </source>
</evidence>
<gene>
    <name evidence="3" type="ordered locus">BN6_10030</name>
</gene>
<feature type="transmembrane region" description="Helical" evidence="2">
    <location>
        <begin position="50"/>
        <end position="77"/>
    </location>
</feature>
<evidence type="ECO:0000313" key="4">
    <source>
        <dbReference type="Proteomes" id="UP000006281"/>
    </source>
</evidence>
<dbReference type="eggNOG" id="ENOG5032BS9">
    <property type="taxonomic scope" value="Bacteria"/>
</dbReference>
<sequence length="235" mass="23988">MVAVPRLAGPTGTGTFARARPVDRHVRTRARTKDVMDETRQRKKNPALTVGLVVLGVLVLLGAVQAVTVGSVGIGALSVTLRADAPTTAPGTSADGVVGTTSSSEAPVVTAETKVAVGSWKQARGLLTIEITRVENTGGQLRLHVTLVNASTAKMDLPLASISAVDDGKRSYSASLATSKWPVTVAKNASTSGYVELDPRVSGASRTVAVTFGGIVGQLAPTGGSVTVADIPVPR</sequence>
<protein>
    <submittedName>
        <fullName evidence="3">Putative membrane protein</fullName>
    </submittedName>
</protein>
<feature type="region of interest" description="Disordered" evidence="1">
    <location>
        <begin position="1"/>
        <end position="21"/>
    </location>
</feature>
<dbReference type="Proteomes" id="UP000006281">
    <property type="component" value="Chromosome"/>
</dbReference>
<dbReference type="AlphaFoldDB" id="K0JRA6"/>
<name>K0JRA6_SACES</name>
<dbReference type="EMBL" id="HE804045">
    <property type="protein sequence ID" value="CCH28331.1"/>
    <property type="molecule type" value="Genomic_DNA"/>
</dbReference>